<keyword evidence="3" id="KW-1185">Reference proteome</keyword>
<dbReference type="EMBL" id="CP093313">
    <property type="protein sequence ID" value="UWZ84161.1"/>
    <property type="molecule type" value="Genomic_DNA"/>
</dbReference>
<keyword evidence="1" id="KW-0472">Membrane</keyword>
<feature type="transmembrane region" description="Helical" evidence="1">
    <location>
        <begin position="103"/>
        <end position="121"/>
    </location>
</feature>
<dbReference type="RefSeq" id="WP_260793665.1">
    <property type="nucleotide sequence ID" value="NZ_CP093313.1"/>
</dbReference>
<sequence>MNLSHRTIIRTVAIFKLLKAAILVATGIGILKLMHKGVASTLQQWIAMIHLDPGGRFVSRAIEKATSLPHDKIRDLGIVSFIYAGLFFTEGIGLWMLKRWAEWFTILITGSLVPIEAYEIAQRPTGLRIIILVINMAVLAYLLWHIKTERSDRKRV</sequence>
<evidence type="ECO:0000313" key="3">
    <source>
        <dbReference type="Proteomes" id="UP001059380"/>
    </source>
</evidence>
<feature type="transmembrane region" description="Helical" evidence="1">
    <location>
        <begin position="127"/>
        <end position="146"/>
    </location>
</feature>
<evidence type="ECO:0000256" key="1">
    <source>
        <dbReference type="SAM" id="Phobius"/>
    </source>
</evidence>
<name>A0A9J7BNR7_9BACT</name>
<dbReference type="KEGG" id="orp:MOP44_26860"/>
<evidence type="ECO:0000313" key="2">
    <source>
        <dbReference type="EMBL" id="UWZ84161.1"/>
    </source>
</evidence>
<gene>
    <name evidence="2" type="ORF">MOP44_26860</name>
</gene>
<dbReference type="InterPro" id="IPR021125">
    <property type="entry name" value="DUF2127"/>
</dbReference>
<keyword evidence="1" id="KW-1133">Transmembrane helix</keyword>
<feature type="transmembrane region" description="Helical" evidence="1">
    <location>
        <begin position="12"/>
        <end position="31"/>
    </location>
</feature>
<accession>A0A9J7BNR7</accession>
<feature type="transmembrane region" description="Helical" evidence="1">
    <location>
        <begin position="76"/>
        <end position="96"/>
    </location>
</feature>
<organism evidence="2 3">
    <name type="scientific">Occallatibacter riparius</name>
    <dbReference type="NCBI Taxonomy" id="1002689"/>
    <lineage>
        <taxon>Bacteria</taxon>
        <taxon>Pseudomonadati</taxon>
        <taxon>Acidobacteriota</taxon>
        <taxon>Terriglobia</taxon>
        <taxon>Terriglobales</taxon>
        <taxon>Acidobacteriaceae</taxon>
        <taxon>Occallatibacter</taxon>
    </lineage>
</organism>
<reference evidence="2" key="1">
    <citation type="submission" date="2021-04" db="EMBL/GenBank/DDBJ databases">
        <title>Phylogenetic analysis of Acidobacteriaceae.</title>
        <authorList>
            <person name="Qiu L."/>
            <person name="Zhang Q."/>
        </authorList>
    </citation>
    <scope>NUCLEOTIDE SEQUENCE</scope>
    <source>
        <strain evidence="2">DSM 25168</strain>
    </source>
</reference>
<dbReference type="Proteomes" id="UP001059380">
    <property type="component" value="Chromosome"/>
</dbReference>
<proteinExistence type="predicted"/>
<protein>
    <submittedName>
        <fullName evidence="2">DUF2127 domain-containing protein</fullName>
    </submittedName>
</protein>
<dbReference type="Pfam" id="PF09900">
    <property type="entry name" value="DUF2127"/>
    <property type="match status" value="1"/>
</dbReference>
<dbReference type="AlphaFoldDB" id="A0A9J7BNR7"/>
<keyword evidence="1" id="KW-0812">Transmembrane</keyword>